<evidence type="ECO:0000256" key="7">
    <source>
        <dbReference type="ARBA" id="ARBA00022801"/>
    </source>
</evidence>
<reference evidence="10" key="1">
    <citation type="submission" date="2018-06" db="EMBL/GenBank/DDBJ databases">
        <authorList>
            <person name="Zhirakovskaya E."/>
        </authorList>
    </citation>
    <scope>NUCLEOTIDE SEQUENCE</scope>
</reference>
<keyword evidence="6" id="KW-0479">Metal-binding</keyword>
<dbReference type="PROSITE" id="PS51409">
    <property type="entry name" value="ARGINASE_2"/>
    <property type="match status" value="1"/>
</dbReference>
<keyword evidence="5" id="KW-0056">Arginine metabolism</keyword>
<protein>
    <recommendedName>
        <fullName evidence="4">Arginase</fullName>
        <ecNumber evidence="3">3.5.3.1</ecNumber>
    </recommendedName>
</protein>
<evidence type="ECO:0000256" key="2">
    <source>
        <dbReference type="ARBA" id="ARBA00005098"/>
    </source>
</evidence>
<dbReference type="InterPro" id="IPR020855">
    <property type="entry name" value="Ureohydrolase_Mn_BS"/>
</dbReference>
<dbReference type="PROSITE" id="PS01053">
    <property type="entry name" value="ARGINASE_1"/>
    <property type="match status" value="1"/>
</dbReference>
<dbReference type="PRINTS" id="PR00116">
    <property type="entry name" value="ARGINASE"/>
</dbReference>
<gene>
    <name evidence="10" type="ORF">MNBD_ALPHA12-1590</name>
</gene>
<dbReference type="Pfam" id="PF00491">
    <property type="entry name" value="Arginase"/>
    <property type="match status" value="1"/>
</dbReference>
<dbReference type="FunFam" id="3.40.800.10:FF:000012">
    <property type="entry name" value="Arginase"/>
    <property type="match status" value="1"/>
</dbReference>
<dbReference type="EC" id="3.5.3.1" evidence="3"/>
<dbReference type="PANTHER" id="PTHR43782:SF3">
    <property type="entry name" value="ARGINASE"/>
    <property type="match status" value="1"/>
</dbReference>
<name>A0A3B0U6E6_9ZZZZ</name>
<proteinExistence type="predicted"/>
<dbReference type="GO" id="GO:0005737">
    <property type="term" value="C:cytoplasm"/>
    <property type="evidence" value="ECO:0007669"/>
    <property type="project" value="TreeGrafter"/>
</dbReference>
<dbReference type="InterPro" id="IPR023696">
    <property type="entry name" value="Ureohydrolase_dom_sf"/>
</dbReference>
<organism evidence="10">
    <name type="scientific">hydrothermal vent metagenome</name>
    <dbReference type="NCBI Taxonomy" id="652676"/>
    <lineage>
        <taxon>unclassified sequences</taxon>
        <taxon>metagenomes</taxon>
        <taxon>ecological metagenomes</taxon>
    </lineage>
</organism>
<dbReference type="PIRSF" id="PIRSF036979">
    <property type="entry name" value="Arginase"/>
    <property type="match status" value="1"/>
</dbReference>
<dbReference type="NCBIfam" id="TIGR01229">
    <property type="entry name" value="rocF_arginase"/>
    <property type="match status" value="1"/>
</dbReference>
<accession>A0A3B0U6E6</accession>
<keyword evidence="7 10" id="KW-0378">Hydrolase</keyword>
<evidence type="ECO:0000256" key="9">
    <source>
        <dbReference type="ARBA" id="ARBA00047391"/>
    </source>
</evidence>
<dbReference type="Gene3D" id="3.40.800.10">
    <property type="entry name" value="Ureohydrolase domain"/>
    <property type="match status" value="1"/>
</dbReference>
<evidence type="ECO:0000256" key="1">
    <source>
        <dbReference type="ARBA" id="ARBA00001936"/>
    </source>
</evidence>
<dbReference type="PANTHER" id="PTHR43782">
    <property type="entry name" value="ARGINASE"/>
    <property type="match status" value="1"/>
</dbReference>
<dbReference type="AlphaFoldDB" id="A0A3B0U6E6"/>
<comment type="pathway">
    <text evidence="2">Nitrogen metabolism; urea cycle; L-ornithine and urea from L-arginine: step 1/1.</text>
</comment>
<dbReference type="UniPathway" id="UPA00158">
    <property type="reaction ID" value="UER00270"/>
</dbReference>
<evidence type="ECO:0000256" key="4">
    <source>
        <dbReference type="ARBA" id="ARBA00018123"/>
    </source>
</evidence>
<evidence type="ECO:0000256" key="5">
    <source>
        <dbReference type="ARBA" id="ARBA00022503"/>
    </source>
</evidence>
<dbReference type="EMBL" id="UOEO01000155">
    <property type="protein sequence ID" value="VAW21077.1"/>
    <property type="molecule type" value="Genomic_DNA"/>
</dbReference>
<keyword evidence="8" id="KW-0464">Manganese</keyword>
<evidence type="ECO:0000313" key="10">
    <source>
        <dbReference type="EMBL" id="VAW21077.1"/>
    </source>
</evidence>
<dbReference type="CDD" id="cd09989">
    <property type="entry name" value="Arginase"/>
    <property type="match status" value="1"/>
</dbReference>
<evidence type="ECO:0000256" key="6">
    <source>
        <dbReference type="ARBA" id="ARBA00022723"/>
    </source>
</evidence>
<sequence>MKPKQMPHKKCTIIGAPVETGAGRRGSQMGPDALRTAGLAQALGELGFEVSDIGNLVPDPLATISHPFAAKNLGQTIAWTIALERAAFEVAQSGSFPIFAGGDHSVSLGSVSGIARHAQQLDRPLFVLWLDAHADFHRLDTTPSGNLHGTPVAYFTGRESFTPYFAAPISPVPTNRVMMMGIRSLDRAERQSIRAIGVKVHDMRDIDEFGIIKPLNNFIDEVKSQNGLLHVSLDVDFLDPEIAPAVGTCVPGGATFREAHLIMEILSQSDIVSSLDLAELNPFLDHRGKTARLMVDLTTSLMGKQIMDRPATSY</sequence>
<dbReference type="GO" id="GO:0006525">
    <property type="term" value="P:arginine metabolic process"/>
    <property type="evidence" value="ECO:0007669"/>
    <property type="project" value="UniProtKB-KW"/>
</dbReference>
<dbReference type="GO" id="GO:0000050">
    <property type="term" value="P:urea cycle"/>
    <property type="evidence" value="ECO:0007669"/>
    <property type="project" value="UniProtKB-UniPathway"/>
</dbReference>
<comment type="catalytic activity">
    <reaction evidence="9">
        <text>L-arginine + H2O = urea + L-ornithine</text>
        <dbReference type="Rhea" id="RHEA:20569"/>
        <dbReference type="ChEBI" id="CHEBI:15377"/>
        <dbReference type="ChEBI" id="CHEBI:16199"/>
        <dbReference type="ChEBI" id="CHEBI:32682"/>
        <dbReference type="ChEBI" id="CHEBI:46911"/>
        <dbReference type="EC" id="3.5.3.1"/>
    </reaction>
</comment>
<dbReference type="InterPro" id="IPR014033">
    <property type="entry name" value="Arginase"/>
</dbReference>
<dbReference type="InterPro" id="IPR006035">
    <property type="entry name" value="Ureohydrolase"/>
</dbReference>
<dbReference type="GO" id="GO:0004053">
    <property type="term" value="F:arginase activity"/>
    <property type="evidence" value="ECO:0007669"/>
    <property type="project" value="UniProtKB-EC"/>
</dbReference>
<dbReference type="GO" id="GO:0030145">
    <property type="term" value="F:manganese ion binding"/>
    <property type="evidence" value="ECO:0007669"/>
    <property type="project" value="TreeGrafter"/>
</dbReference>
<comment type="cofactor">
    <cofactor evidence="1">
        <name>Mn(2+)</name>
        <dbReference type="ChEBI" id="CHEBI:29035"/>
    </cofactor>
</comment>
<evidence type="ECO:0000256" key="8">
    <source>
        <dbReference type="ARBA" id="ARBA00023211"/>
    </source>
</evidence>
<dbReference type="SUPFAM" id="SSF52768">
    <property type="entry name" value="Arginase/deacetylase"/>
    <property type="match status" value="1"/>
</dbReference>
<evidence type="ECO:0000256" key="3">
    <source>
        <dbReference type="ARBA" id="ARBA00012168"/>
    </source>
</evidence>